<reference evidence="2 3" key="1">
    <citation type="submission" date="2021-01" db="EMBL/GenBank/DDBJ databases">
        <title>Chromosome-level genome assembly of a human fungal pathogen reveals clustering of transcriptionally co-regulated genes.</title>
        <authorList>
            <person name="Voorhies M."/>
            <person name="Cohen S."/>
            <person name="Shea T.P."/>
            <person name="Petrus S."/>
            <person name="Munoz J.F."/>
            <person name="Poplawski S."/>
            <person name="Goldman W.E."/>
            <person name="Michael T."/>
            <person name="Cuomo C.A."/>
            <person name="Sil A."/>
            <person name="Beyhan S."/>
        </authorList>
    </citation>
    <scope>NUCLEOTIDE SEQUENCE [LARGE SCALE GENOMIC DNA]</scope>
    <source>
        <strain evidence="2 3">G184AR</strain>
    </source>
</reference>
<sequence>MIVEDFGMNFDSRILVFEALFVHVCPYQVDKFLFLFLCAPLLLSAPALELGVMNRRDDFRDRAIMPAACAYNSPDIPAGSVSFISRITIVLWLHIAGPLKRVVVCFVNFFPHSFHSAGVLPLPEALIVPSNTFQSEKRAWG</sequence>
<keyword evidence="1" id="KW-0472">Membrane</keyword>
<protein>
    <submittedName>
        <fullName evidence="2">Uncharacterized protein</fullName>
    </submittedName>
</protein>
<organism evidence="2 3">
    <name type="scientific">Ajellomyces capsulatus</name>
    <name type="common">Darling's disease fungus</name>
    <name type="synonym">Histoplasma capsulatum</name>
    <dbReference type="NCBI Taxonomy" id="5037"/>
    <lineage>
        <taxon>Eukaryota</taxon>
        <taxon>Fungi</taxon>
        <taxon>Dikarya</taxon>
        <taxon>Ascomycota</taxon>
        <taxon>Pezizomycotina</taxon>
        <taxon>Eurotiomycetes</taxon>
        <taxon>Eurotiomycetidae</taxon>
        <taxon>Onygenales</taxon>
        <taxon>Ajellomycetaceae</taxon>
        <taxon>Histoplasma</taxon>
    </lineage>
</organism>
<accession>A0A8H8CYC0</accession>
<proteinExistence type="predicted"/>
<keyword evidence="1" id="KW-0812">Transmembrane</keyword>
<feature type="transmembrane region" description="Helical" evidence="1">
    <location>
        <begin position="32"/>
        <end position="52"/>
    </location>
</feature>
<evidence type="ECO:0000313" key="2">
    <source>
        <dbReference type="EMBL" id="KAG5293193.1"/>
    </source>
</evidence>
<evidence type="ECO:0000256" key="1">
    <source>
        <dbReference type="SAM" id="Phobius"/>
    </source>
</evidence>
<dbReference type="Proteomes" id="UP000670092">
    <property type="component" value="Unassembled WGS sequence"/>
</dbReference>
<gene>
    <name evidence="2" type="ORF">I7I52_04422</name>
</gene>
<comment type="caution">
    <text evidence="2">The sequence shown here is derived from an EMBL/GenBank/DDBJ whole genome shotgun (WGS) entry which is preliminary data.</text>
</comment>
<name>A0A8H8CYC0_AJECA</name>
<keyword evidence="1" id="KW-1133">Transmembrane helix</keyword>
<evidence type="ECO:0000313" key="3">
    <source>
        <dbReference type="Proteomes" id="UP000670092"/>
    </source>
</evidence>
<dbReference type="EMBL" id="JAEVHI010000004">
    <property type="protein sequence ID" value="KAG5293193.1"/>
    <property type="molecule type" value="Genomic_DNA"/>
</dbReference>
<dbReference type="AlphaFoldDB" id="A0A8H8CYC0"/>
<dbReference type="VEuPathDB" id="FungiDB:I7I52_04422"/>